<evidence type="ECO:0000256" key="1">
    <source>
        <dbReference type="SAM" id="MobiDB-lite"/>
    </source>
</evidence>
<dbReference type="Proteomes" id="UP000007519">
    <property type="component" value="Chromosome"/>
</dbReference>
<reference evidence="2 3" key="1">
    <citation type="journal article" date="2012" name="Stand. Genomic Sci.">
        <title>Complete genome sequencing and analysis of Saprospira grandis str. Lewin, a predatory marine bacterium.</title>
        <authorList>
            <person name="Saw J.H."/>
            <person name="Yuryev A."/>
            <person name="Kanbe M."/>
            <person name="Hou S."/>
            <person name="Young A.G."/>
            <person name="Aizawa S."/>
            <person name="Alam M."/>
        </authorList>
    </citation>
    <scope>NUCLEOTIDE SEQUENCE [LARGE SCALE GENOMIC DNA]</scope>
    <source>
        <strain evidence="2 3">Lewin</strain>
    </source>
</reference>
<dbReference type="KEGG" id="sgn:SGRA_3153"/>
<feature type="compositionally biased region" description="Low complexity" evidence="1">
    <location>
        <begin position="52"/>
        <end position="70"/>
    </location>
</feature>
<keyword evidence="3" id="KW-1185">Reference proteome</keyword>
<organism evidence="2 3">
    <name type="scientific">Saprospira grandis (strain Lewin)</name>
    <dbReference type="NCBI Taxonomy" id="984262"/>
    <lineage>
        <taxon>Bacteria</taxon>
        <taxon>Pseudomonadati</taxon>
        <taxon>Bacteroidota</taxon>
        <taxon>Saprospiria</taxon>
        <taxon>Saprospirales</taxon>
        <taxon>Saprospiraceae</taxon>
        <taxon>Saprospira</taxon>
    </lineage>
</organism>
<dbReference type="HOGENOM" id="CLU_2755557_0_0_10"/>
<gene>
    <name evidence="2" type="ordered locus">SGRA_3153</name>
</gene>
<accession>H6KZV5</accession>
<evidence type="ECO:0000313" key="3">
    <source>
        <dbReference type="Proteomes" id="UP000007519"/>
    </source>
</evidence>
<proteinExistence type="predicted"/>
<feature type="region of interest" description="Disordered" evidence="1">
    <location>
        <begin position="1"/>
        <end position="70"/>
    </location>
</feature>
<protein>
    <submittedName>
        <fullName evidence="2">Uncharacterized protein</fullName>
    </submittedName>
</protein>
<dbReference type="AlphaFoldDB" id="H6KZV5"/>
<sequence length="70" mass="7370">MASYRLEGNGQSSGIKSGLAMCSSGAQRQTEPLKAAKGRANSELRNVAPQGEAAAEAPKQQRAAQRQQEL</sequence>
<dbReference type="EMBL" id="CP002831">
    <property type="protein sequence ID" value="AFC25881.1"/>
    <property type="molecule type" value="Genomic_DNA"/>
</dbReference>
<dbReference type="eggNOG" id="COG0533">
    <property type="taxonomic scope" value="Bacteria"/>
</dbReference>
<evidence type="ECO:0000313" key="2">
    <source>
        <dbReference type="EMBL" id="AFC25881.1"/>
    </source>
</evidence>
<name>H6KZV5_SAPGL</name>